<feature type="domain" description="Formyl transferase N-terminal" evidence="5">
    <location>
        <begin position="6"/>
        <end position="183"/>
    </location>
</feature>
<evidence type="ECO:0000256" key="1">
    <source>
        <dbReference type="ARBA" id="ARBA00005054"/>
    </source>
</evidence>
<dbReference type="PANTHER" id="PTHR43369">
    <property type="entry name" value="PHOSPHORIBOSYLGLYCINAMIDE FORMYLTRANSFERASE"/>
    <property type="match status" value="1"/>
</dbReference>
<gene>
    <name evidence="4 6" type="primary">purN</name>
    <name evidence="6" type="ORF">GCM10009811_28440</name>
</gene>
<dbReference type="CDD" id="cd08645">
    <property type="entry name" value="FMT_core_GART"/>
    <property type="match status" value="1"/>
</dbReference>
<feature type="active site" description="Proton donor" evidence="4">
    <location>
        <position position="110"/>
    </location>
</feature>
<feature type="site" description="Raises pKa of active site His" evidence="4">
    <location>
        <position position="146"/>
    </location>
</feature>
<dbReference type="Gene3D" id="3.40.50.170">
    <property type="entry name" value="Formyl transferase, N-terminal domain"/>
    <property type="match status" value="1"/>
</dbReference>
<evidence type="ECO:0000256" key="3">
    <source>
        <dbReference type="ARBA" id="ARBA00022755"/>
    </source>
</evidence>
<dbReference type="EMBL" id="BAAAPO010000043">
    <property type="protein sequence ID" value="GAA1803089.1"/>
    <property type="molecule type" value="Genomic_DNA"/>
</dbReference>
<comment type="function">
    <text evidence="4">Catalyzes the transfer of a formyl group from 10-formyltetrahydrofolate to 5-phospho-ribosyl-glycinamide (GAR), producing 5-phospho-ribosyl-N-formylglycinamide (FGAR) and tetrahydrofolate.</text>
</comment>
<protein>
    <recommendedName>
        <fullName evidence="4">Phosphoribosylglycinamide formyltransferase</fullName>
        <ecNumber evidence="4">2.1.2.2</ecNumber>
    </recommendedName>
    <alternativeName>
        <fullName evidence="4">5'-phosphoribosylglycinamide transformylase</fullName>
    </alternativeName>
    <alternativeName>
        <fullName evidence="4">GAR transformylase</fullName>
        <shortName evidence="4">GART</shortName>
    </alternativeName>
</protein>
<evidence type="ECO:0000256" key="2">
    <source>
        <dbReference type="ARBA" id="ARBA00022679"/>
    </source>
</evidence>
<dbReference type="NCBIfam" id="TIGR00639">
    <property type="entry name" value="PurN"/>
    <property type="match status" value="1"/>
</dbReference>
<dbReference type="HAMAP" id="MF_01930">
    <property type="entry name" value="PurN"/>
    <property type="match status" value="1"/>
</dbReference>
<dbReference type="InterPro" id="IPR004607">
    <property type="entry name" value="GART"/>
</dbReference>
<keyword evidence="2 4" id="KW-0808">Transferase</keyword>
<dbReference type="PANTHER" id="PTHR43369:SF2">
    <property type="entry name" value="PHOSPHORIBOSYLGLYCINAMIDE FORMYLTRANSFERASE"/>
    <property type="match status" value="1"/>
</dbReference>
<comment type="catalytic activity">
    <reaction evidence="4">
        <text>N(1)-(5-phospho-beta-D-ribosyl)glycinamide + (6R)-10-formyltetrahydrofolate = N(2)-formyl-N(1)-(5-phospho-beta-D-ribosyl)glycinamide + (6S)-5,6,7,8-tetrahydrofolate + H(+)</text>
        <dbReference type="Rhea" id="RHEA:15053"/>
        <dbReference type="ChEBI" id="CHEBI:15378"/>
        <dbReference type="ChEBI" id="CHEBI:57453"/>
        <dbReference type="ChEBI" id="CHEBI:143788"/>
        <dbReference type="ChEBI" id="CHEBI:147286"/>
        <dbReference type="ChEBI" id="CHEBI:195366"/>
        <dbReference type="EC" id="2.1.2.2"/>
    </reaction>
</comment>
<comment type="similarity">
    <text evidence="4">Belongs to the GART family.</text>
</comment>
<organism evidence="6 7">
    <name type="scientific">Nostocoides veronense</name>
    <dbReference type="NCBI Taxonomy" id="330836"/>
    <lineage>
        <taxon>Bacteria</taxon>
        <taxon>Bacillati</taxon>
        <taxon>Actinomycetota</taxon>
        <taxon>Actinomycetes</taxon>
        <taxon>Micrococcales</taxon>
        <taxon>Intrasporangiaceae</taxon>
        <taxon>Nostocoides</taxon>
    </lineage>
</organism>
<dbReference type="Pfam" id="PF00551">
    <property type="entry name" value="Formyl_trans_N"/>
    <property type="match status" value="1"/>
</dbReference>
<evidence type="ECO:0000313" key="6">
    <source>
        <dbReference type="EMBL" id="GAA1803089.1"/>
    </source>
</evidence>
<evidence type="ECO:0000256" key="4">
    <source>
        <dbReference type="HAMAP-Rule" id="MF_01930"/>
    </source>
</evidence>
<dbReference type="RefSeq" id="WP_344086817.1">
    <property type="nucleotide sequence ID" value="NZ_BAAAPO010000043.1"/>
</dbReference>
<feature type="binding site" evidence="4">
    <location>
        <position position="108"/>
    </location>
    <ligand>
        <name>(6R)-10-formyltetrahydrofolate</name>
        <dbReference type="ChEBI" id="CHEBI:195366"/>
    </ligand>
</feature>
<dbReference type="InterPro" id="IPR002376">
    <property type="entry name" value="Formyl_transf_N"/>
</dbReference>
<comment type="pathway">
    <text evidence="1 4">Purine metabolism; IMP biosynthesis via de novo pathway; N(2)-formyl-N(1)-(5-phospho-D-ribosyl)glycinamide from N(1)-(5-phospho-D-ribosyl)glycinamide (10-formyl THF route): step 1/1.</text>
</comment>
<sequence>MAEELRVVVLVSGSGTLLQALLDAAADPGFGAQVVAVGADREGTVGEQRGVRAGIPTFVEPVSAYADRSAWDVALAERVAEHQPDLVVSAGFMKVLGPAFLARHRVINTHPALLPSFPGAHGVRDALAHGVKVTGCTCHWVDAGVDTGPIIAQRAVAVEPDDSEESLHERIKIAEREMLVAVVKDLARAGSSTT</sequence>
<name>A0ABP4YAL0_9MICO</name>
<accession>A0ABP4YAL0</accession>
<keyword evidence="3 4" id="KW-0658">Purine biosynthesis</keyword>
<dbReference type="EC" id="2.1.2.2" evidence="4"/>
<evidence type="ECO:0000313" key="7">
    <source>
        <dbReference type="Proteomes" id="UP001499938"/>
    </source>
</evidence>
<feature type="binding site" evidence="4">
    <location>
        <position position="68"/>
    </location>
    <ligand>
        <name>(6R)-10-formyltetrahydrofolate</name>
        <dbReference type="ChEBI" id="CHEBI:195366"/>
    </ligand>
</feature>
<comment type="caution">
    <text evidence="6">The sequence shown here is derived from an EMBL/GenBank/DDBJ whole genome shotgun (WGS) entry which is preliminary data.</text>
</comment>
<reference evidence="7" key="1">
    <citation type="journal article" date="2019" name="Int. J. Syst. Evol. Microbiol.">
        <title>The Global Catalogue of Microorganisms (GCM) 10K type strain sequencing project: providing services to taxonomists for standard genome sequencing and annotation.</title>
        <authorList>
            <consortium name="The Broad Institute Genomics Platform"/>
            <consortium name="The Broad Institute Genome Sequencing Center for Infectious Disease"/>
            <person name="Wu L."/>
            <person name="Ma J."/>
        </authorList>
    </citation>
    <scope>NUCLEOTIDE SEQUENCE [LARGE SCALE GENOMIC DNA]</scope>
    <source>
        <strain evidence="7">JCM 15592</strain>
    </source>
</reference>
<proteinExistence type="inferred from homology"/>
<comment type="caution">
    <text evidence="4">Lacks conserved residue(s) required for the propagation of feature annotation.</text>
</comment>
<dbReference type="SUPFAM" id="SSF53328">
    <property type="entry name" value="Formyltransferase"/>
    <property type="match status" value="1"/>
</dbReference>
<dbReference type="Proteomes" id="UP001499938">
    <property type="component" value="Unassembled WGS sequence"/>
</dbReference>
<evidence type="ECO:0000259" key="5">
    <source>
        <dbReference type="Pfam" id="PF00551"/>
    </source>
</evidence>
<dbReference type="InterPro" id="IPR036477">
    <property type="entry name" value="Formyl_transf_N_sf"/>
</dbReference>
<keyword evidence="7" id="KW-1185">Reference proteome</keyword>